<keyword evidence="7" id="KW-0966">Cell projection</keyword>
<name>A0A0B6YSE1_9EUPU</name>
<dbReference type="Pfam" id="PF00071">
    <property type="entry name" value="Ras"/>
    <property type="match status" value="1"/>
</dbReference>
<dbReference type="SMART" id="SM00173">
    <property type="entry name" value="RAS"/>
    <property type="match status" value="1"/>
</dbReference>
<reference evidence="8" key="1">
    <citation type="submission" date="2014-12" db="EMBL/GenBank/DDBJ databases">
        <title>Insight into the proteome of Arion vulgaris.</title>
        <authorList>
            <person name="Aradska J."/>
            <person name="Bulat T."/>
            <person name="Smidak R."/>
            <person name="Sarate P."/>
            <person name="Gangsoo J."/>
            <person name="Sialana F."/>
            <person name="Bilban M."/>
            <person name="Lubec G."/>
        </authorList>
    </citation>
    <scope>NUCLEOTIDE SEQUENCE</scope>
    <source>
        <tissue evidence="8">Skin</tissue>
    </source>
</reference>
<comment type="subcellular location">
    <subcellularLocation>
        <location evidence="1">Cell projection</location>
        <location evidence="1">Cilium</location>
        <location evidence="1">Flagellum</location>
    </subcellularLocation>
</comment>
<evidence type="ECO:0008006" key="9">
    <source>
        <dbReference type="Google" id="ProtNLM"/>
    </source>
</evidence>
<keyword evidence="6" id="KW-0342">GTP-binding</keyword>
<dbReference type="InterPro" id="IPR001806">
    <property type="entry name" value="Small_GTPase"/>
</dbReference>
<keyword evidence="4" id="KW-0282">Flagellum</keyword>
<dbReference type="SUPFAM" id="SSF52540">
    <property type="entry name" value="P-loop containing nucleoside triphosphate hydrolases"/>
    <property type="match status" value="1"/>
</dbReference>
<evidence type="ECO:0000313" key="8">
    <source>
        <dbReference type="EMBL" id="CEK59027.1"/>
    </source>
</evidence>
<dbReference type="GO" id="GO:0031514">
    <property type="term" value="C:motile cilium"/>
    <property type="evidence" value="ECO:0007669"/>
    <property type="project" value="UniProtKB-SubCell"/>
</dbReference>
<dbReference type="NCBIfam" id="TIGR00231">
    <property type="entry name" value="small_GTP"/>
    <property type="match status" value="1"/>
</dbReference>
<evidence type="ECO:0000256" key="6">
    <source>
        <dbReference type="ARBA" id="ARBA00023134"/>
    </source>
</evidence>
<dbReference type="GO" id="GO:0005525">
    <property type="term" value="F:GTP binding"/>
    <property type="evidence" value="ECO:0007669"/>
    <property type="project" value="UniProtKB-KW"/>
</dbReference>
<accession>A0A0B6YSE1</accession>
<dbReference type="PROSITE" id="PS51419">
    <property type="entry name" value="RAB"/>
    <property type="match status" value="1"/>
</dbReference>
<dbReference type="SMART" id="SM00174">
    <property type="entry name" value="RHO"/>
    <property type="match status" value="1"/>
</dbReference>
<evidence type="ECO:0000256" key="5">
    <source>
        <dbReference type="ARBA" id="ARBA00023069"/>
    </source>
</evidence>
<dbReference type="InterPro" id="IPR050227">
    <property type="entry name" value="Rab"/>
</dbReference>
<evidence type="ECO:0000256" key="2">
    <source>
        <dbReference type="ARBA" id="ARBA00006270"/>
    </source>
</evidence>
<dbReference type="InterPro" id="IPR005225">
    <property type="entry name" value="Small_GTP-bd"/>
</dbReference>
<gene>
    <name evidence="8" type="primary">ORF34946</name>
</gene>
<sequence>MPTILRCKCVIVGDATVGKSSIAQVFHSDSAHFPKNYTMTQGVEVLVKSVNIPETQDTVEIYIYDSAGKDIFSDLVKQFWDHPSVVMVVYDCTSETSFSNSVTWLDKVRSQSPDIHIPGVLVANKTDLDKRRIISPKMGRELAQSNKLEYFECSAKDMQNVDTPFFFLANELHKVYQEQVELFNSLT</sequence>
<evidence type="ECO:0000256" key="7">
    <source>
        <dbReference type="ARBA" id="ARBA00023273"/>
    </source>
</evidence>
<dbReference type="PRINTS" id="PR00449">
    <property type="entry name" value="RASTRNSFRMNG"/>
</dbReference>
<dbReference type="GO" id="GO:0003924">
    <property type="term" value="F:GTPase activity"/>
    <property type="evidence" value="ECO:0007669"/>
    <property type="project" value="InterPro"/>
</dbReference>
<dbReference type="Gene3D" id="3.40.50.300">
    <property type="entry name" value="P-loop containing nucleotide triphosphate hydrolases"/>
    <property type="match status" value="1"/>
</dbReference>
<dbReference type="PROSITE" id="PS51420">
    <property type="entry name" value="RHO"/>
    <property type="match status" value="1"/>
</dbReference>
<dbReference type="PANTHER" id="PTHR47977">
    <property type="entry name" value="RAS-RELATED PROTEIN RAB"/>
    <property type="match status" value="1"/>
</dbReference>
<evidence type="ECO:0000256" key="4">
    <source>
        <dbReference type="ARBA" id="ARBA00022846"/>
    </source>
</evidence>
<proteinExistence type="inferred from homology"/>
<dbReference type="InterPro" id="IPR027417">
    <property type="entry name" value="P-loop_NTPase"/>
</dbReference>
<comment type="similarity">
    <text evidence="2">Belongs to the small GTPase superfamily. Rab family.</text>
</comment>
<evidence type="ECO:0000256" key="3">
    <source>
        <dbReference type="ARBA" id="ARBA00022741"/>
    </source>
</evidence>
<keyword evidence="5" id="KW-0969">Cilium</keyword>
<protein>
    <recommendedName>
        <fullName evidence="9">Small monomeric GTPase</fullName>
    </recommendedName>
</protein>
<dbReference type="GO" id="GO:0030990">
    <property type="term" value="C:intraciliary transport particle"/>
    <property type="evidence" value="ECO:0007669"/>
    <property type="project" value="UniProtKB-ARBA"/>
</dbReference>
<dbReference type="PROSITE" id="PS51421">
    <property type="entry name" value="RAS"/>
    <property type="match status" value="1"/>
</dbReference>
<dbReference type="SMART" id="SM00175">
    <property type="entry name" value="RAB"/>
    <property type="match status" value="1"/>
</dbReference>
<organism evidence="8">
    <name type="scientific">Arion vulgaris</name>
    <dbReference type="NCBI Taxonomy" id="1028688"/>
    <lineage>
        <taxon>Eukaryota</taxon>
        <taxon>Metazoa</taxon>
        <taxon>Spiralia</taxon>
        <taxon>Lophotrochozoa</taxon>
        <taxon>Mollusca</taxon>
        <taxon>Gastropoda</taxon>
        <taxon>Heterobranchia</taxon>
        <taxon>Euthyneura</taxon>
        <taxon>Panpulmonata</taxon>
        <taxon>Eupulmonata</taxon>
        <taxon>Stylommatophora</taxon>
        <taxon>Helicina</taxon>
        <taxon>Arionoidea</taxon>
        <taxon>Arionidae</taxon>
        <taxon>Arion</taxon>
    </lineage>
</organism>
<dbReference type="EMBL" id="HACG01012162">
    <property type="protein sequence ID" value="CEK59027.1"/>
    <property type="molecule type" value="Transcribed_RNA"/>
</dbReference>
<keyword evidence="3" id="KW-0547">Nucleotide-binding</keyword>
<dbReference type="AlphaFoldDB" id="A0A0B6YSE1"/>
<dbReference type="FunFam" id="3.40.50.300:FF:001684">
    <property type="entry name" value="Intraflagellar transport 27 homolog (Chlamydomonas)"/>
    <property type="match status" value="1"/>
</dbReference>
<evidence type="ECO:0000256" key="1">
    <source>
        <dbReference type="ARBA" id="ARBA00004230"/>
    </source>
</evidence>